<dbReference type="Proteomes" id="UP000193944">
    <property type="component" value="Unassembled WGS sequence"/>
</dbReference>
<evidence type="ECO:0000313" key="1">
    <source>
        <dbReference type="EMBL" id="ORX65344.1"/>
    </source>
</evidence>
<comment type="caution">
    <text evidence="1">The sequence shown here is derived from an EMBL/GenBank/DDBJ whole genome shotgun (WGS) entry which is preliminary data.</text>
</comment>
<dbReference type="EMBL" id="MCFG01000467">
    <property type="protein sequence ID" value="ORX65344.1"/>
    <property type="molecule type" value="Genomic_DNA"/>
</dbReference>
<protein>
    <submittedName>
        <fullName evidence="1">Uncharacterized protein</fullName>
    </submittedName>
</protein>
<name>A0A1Y1VX69_9FUNG</name>
<accession>A0A1Y1VX69</accession>
<organism evidence="1 2">
    <name type="scientific">Anaeromyces robustus</name>
    <dbReference type="NCBI Taxonomy" id="1754192"/>
    <lineage>
        <taxon>Eukaryota</taxon>
        <taxon>Fungi</taxon>
        <taxon>Fungi incertae sedis</taxon>
        <taxon>Chytridiomycota</taxon>
        <taxon>Chytridiomycota incertae sedis</taxon>
        <taxon>Neocallimastigomycetes</taxon>
        <taxon>Neocallimastigales</taxon>
        <taxon>Neocallimastigaceae</taxon>
        <taxon>Anaeromyces</taxon>
    </lineage>
</organism>
<evidence type="ECO:0000313" key="2">
    <source>
        <dbReference type="Proteomes" id="UP000193944"/>
    </source>
</evidence>
<gene>
    <name evidence="1" type="ORF">BCR32DRAFT_306198</name>
</gene>
<sequence length="108" mass="12808">MEYKKTKTNFLLGEPSTNFKTWSEELTLLIEHKVYSYIEERLKKIPSNNIKKENLSKYIKVKGDKTKVYHSSVSEKMLLNDNTAKTLITNSINYENKKKLKLHYQYSI</sequence>
<keyword evidence="2" id="KW-1185">Reference proteome</keyword>
<dbReference type="AlphaFoldDB" id="A0A1Y1VX69"/>
<proteinExistence type="predicted"/>
<reference evidence="1 2" key="2">
    <citation type="submission" date="2016-08" db="EMBL/GenBank/DDBJ databases">
        <title>Pervasive Adenine N6-methylation of Active Genes in Fungi.</title>
        <authorList>
            <consortium name="DOE Joint Genome Institute"/>
            <person name="Mondo S.J."/>
            <person name="Dannebaum R.O."/>
            <person name="Kuo R.C."/>
            <person name="Labutti K."/>
            <person name="Haridas S."/>
            <person name="Kuo A."/>
            <person name="Salamov A."/>
            <person name="Ahrendt S.R."/>
            <person name="Lipzen A."/>
            <person name="Sullivan W."/>
            <person name="Andreopoulos W.B."/>
            <person name="Clum A."/>
            <person name="Lindquist E."/>
            <person name="Daum C."/>
            <person name="Ramamoorthy G.K."/>
            <person name="Gryganskyi A."/>
            <person name="Culley D."/>
            <person name="Magnuson J.K."/>
            <person name="James T.Y."/>
            <person name="O'Malley M.A."/>
            <person name="Stajich J.E."/>
            <person name="Spatafora J.W."/>
            <person name="Visel A."/>
            <person name="Grigoriev I.V."/>
        </authorList>
    </citation>
    <scope>NUCLEOTIDE SEQUENCE [LARGE SCALE GENOMIC DNA]</scope>
    <source>
        <strain evidence="1 2">S4</strain>
    </source>
</reference>
<reference evidence="1 2" key="1">
    <citation type="submission" date="2016-08" db="EMBL/GenBank/DDBJ databases">
        <title>A Parts List for Fungal Cellulosomes Revealed by Comparative Genomics.</title>
        <authorList>
            <consortium name="DOE Joint Genome Institute"/>
            <person name="Haitjema C.H."/>
            <person name="Gilmore S.P."/>
            <person name="Henske J.K."/>
            <person name="Solomon K.V."/>
            <person name="De Groot R."/>
            <person name="Kuo A."/>
            <person name="Mondo S.J."/>
            <person name="Salamov A.A."/>
            <person name="Labutti K."/>
            <person name="Zhao Z."/>
            <person name="Chiniquy J."/>
            <person name="Barry K."/>
            <person name="Brewer H.M."/>
            <person name="Purvine S.O."/>
            <person name="Wright A.T."/>
            <person name="Boxma B."/>
            <person name="Van Alen T."/>
            <person name="Hackstein J.H."/>
            <person name="Baker S.E."/>
            <person name="Grigoriev I.V."/>
            <person name="O'Malley M.A."/>
        </authorList>
    </citation>
    <scope>NUCLEOTIDE SEQUENCE [LARGE SCALE GENOMIC DNA]</scope>
    <source>
        <strain evidence="1 2">S4</strain>
    </source>
</reference>